<sequence length="839" mass="98035">MRRITQDILGLLSKEKGADWSDSELTAQRSDSHRIYPTDVDGYVQLGKYAEPERNSQWRVGEKPERSSQWRVGEKPERSSQWRVGEKPERSSQWRVGEKPERSSQWRVGEKPERSSQWRVGEKPERSSQWRVGEKPERSSQWRVGEEPERSSQWRVGEEPERSSEWKVGEELERNSQCSLGEEPERSSQWRVGEKPERSSQWRVGEEPERSSEWKVGEELERNSQCSLGEEPERSSQWRVDEVPERSIQWRVGEEPERTSPSRIGEETDRRSQWRVCESPERSNQWRVGEDPERSSQWNVGEEPERSSQLSVGEDQERSSQWRFGEEPERSSHWRVGEDPERSSQWRFGEKPEISSQWRVGEEPERSSQWRVSEEPERSSQWRVSEEPERSSQWRVGEERGRGSQWWVDEGREDYGASSDMSYRKDPLFKDWSRGTLRGSQQSLALDTDNHVAGENVEPSLEDLELLRKKMELEIIQEQIARKKASQETHERQAIAEDQSMKKDLDIVINNVDLKEETLKVRVNNILRKRAWTNECRLKMPIDHPPKVVKSFLERMNESILHKDGKERDYLTLEIPEEEHPLKLKVEALIDQRRNPTMNKKDTEATGFQRFLDVLNKGVDIEKLSSIVNNVNGLPSVAEHLRQDPQTSLGQPKITSEAAPRRRSRFDEFPTGSQCLSLLQLIALDLGVEELGRLTRRTQERLSGMKREQERKDGVEKDKKEIAHSHNVDQESKIEKEKCKIKTEKEEAVKENKESTKVKKESTTERKEGLNVKKDKGKEEKPRLRKRHRSSSLSDSCSPKRSARCTLRRSTVCQELTCSLNVLLNYRPGGPLLNNIVYV</sequence>
<keyword evidence="1" id="KW-0175">Coiled coil</keyword>
<proteinExistence type="predicted"/>
<organism evidence="3 4">
    <name type="scientific">Umbra pygmaea</name>
    <name type="common">Eastern mudminnow</name>
    <dbReference type="NCBI Taxonomy" id="75934"/>
    <lineage>
        <taxon>Eukaryota</taxon>
        <taxon>Metazoa</taxon>
        <taxon>Chordata</taxon>
        <taxon>Craniata</taxon>
        <taxon>Vertebrata</taxon>
        <taxon>Euteleostomi</taxon>
        <taxon>Actinopterygii</taxon>
        <taxon>Neopterygii</taxon>
        <taxon>Teleostei</taxon>
        <taxon>Protacanthopterygii</taxon>
        <taxon>Esociformes</taxon>
        <taxon>Umbridae</taxon>
        <taxon>Umbra</taxon>
    </lineage>
</organism>
<feature type="compositionally biased region" description="Basic and acidic residues" evidence="2">
    <location>
        <begin position="52"/>
        <end position="174"/>
    </location>
</feature>
<reference evidence="3 4" key="1">
    <citation type="submission" date="2024-06" db="EMBL/GenBank/DDBJ databases">
        <authorList>
            <person name="Pan Q."/>
            <person name="Wen M."/>
            <person name="Jouanno E."/>
            <person name="Zahm M."/>
            <person name="Klopp C."/>
            <person name="Cabau C."/>
            <person name="Louis A."/>
            <person name="Berthelot C."/>
            <person name="Parey E."/>
            <person name="Roest Crollius H."/>
            <person name="Montfort J."/>
            <person name="Robinson-Rechavi M."/>
            <person name="Bouchez O."/>
            <person name="Lampietro C."/>
            <person name="Lopez Roques C."/>
            <person name="Donnadieu C."/>
            <person name="Postlethwait J."/>
            <person name="Bobe J."/>
            <person name="Verreycken H."/>
            <person name="Guiguen Y."/>
        </authorList>
    </citation>
    <scope>NUCLEOTIDE SEQUENCE [LARGE SCALE GENOMIC DNA]</scope>
    <source>
        <strain evidence="3">Up_M1</strain>
        <tissue evidence="3">Testis</tissue>
    </source>
</reference>
<feature type="compositionally biased region" description="Basic and acidic residues" evidence="2">
    <location>
        <begin position="360"/>
        <end position="402"/>
    </location>
</feature>
<protein>
    <submittedName>
        <fullName evidence="3">Uncharacterized protein</fullName>
    </submittedName>
</protein>
<feature type="compositionally biased region" description="Basic and acidic residues" evidence="2">
    <location>
        <begin position="315"/>
        <end position="353"/>
    </location>
</feature>
<feature type="compositionally biased region" description="Basic and acidic residues" evidence="2">
    <location>
        <begin position="700"/>
        <end position="782"/>
    </location>
</feature>
<feature type="compositionally biased region" description="Basic and acidic residues" evidence="2">
    <location>
        <begin position="183"/>
        <end position="222"/>
    </location>
</feature>
<evidence type="ECO:0000313" key="3">
    <source>
        <dbReference type="EMBL" id="KAL1006017.1"/>
    </source>
</evidence>
<feature type="compositionally biased region" description="Polar residues" evidence="2">
    <location>
        <begin position="644"/>
        <end position="654"/>
    </location>
</feature>
<keyword evidence="4" id="KW-1185">Reference proteome</keyword>
<gene>
    <name evidence="3" type="ORF">UPYG_G00066830</name>
</gene>
<feature type="compositionally biased region" description="Basic and acidic residues" evidence="2">
    <location>
        <begin position="231"/>
        <end position="245"/>
    </location>
</feature>
<evidence type="ECO:0000256" key="2">
    <source>
        <dbReference type="SAM" id="MobiDB-lite"/>
    </source>
</evidence>
<dbReference type="AlphaFoldDB" id="A0ABD0XEA9"/>
<dbReference type="EMBL" id="JAGEUA010000002">
    <property type="protein sequence ID" value="KAL1006017.1"/>
    <property type="molecule type" value="Genomic_DNA"/>
</dbReference>
<comment type="caution">
    <text evidence="3">The sequence shown here is derived from an EMBL/GenBank/DDBJ whole genome shotgun (WGS) entry which is preliminary data.</text>
</comment>
<feature type="region of interest" description="Disordered" evidence="2">
    <location>
        <begin position="644"/>
        <end position="664"/>
    </location>
</feature>
<feature type="region of interest" description="Disordered" evidence="2">
    <location>
        <begin position="700"/>
        <end position="801"/>
    </location>
</feature>
<name>A0ABD0XEA9_UMBPY</name>
<accession>A0ABD0XEA9</accession>
<dbReference type="Proteomes" id="UP001557470">
    <property type="component" value="Unassembled WGS sequence"/>
</dbReference>
<feature type="coiled-coil region" evidence="1">
    <location>
        <begin position="461"/>
        <end position="493"/>
    </location>
</feature>
<feature type="compositionally biased region" description="Low complexity" evidence="2">
    <location>
        <begin position="791"/>
        <end position="800"/>
    </location>
</feature>
<evidence type="ECO:0000256" key="1">
    <source>
        <dbReference type="SAM" id="Coils"/>
    </source>
</evidence>
<feature type="region of interest" description="Disordered" evidence="2">
    <location>
        <begin position="52"/>
        <end position="406"/>
    </location>
</feature>
<evidence type="ECO:0000313" key="4">
    <source>
        <dbReference type="Proteomes" id="UP001557470"/>
    </source>
</evidence>
<feature type="compositionally biased region" description="Basic and acidic residues" evidence="2">
    <location>
        <begin position="252"/>
        <end position="272"/>
    </location>
</feature>
<feature type="region of interest" description="Disordered" evidence="2">
    <location>
        <begin position="19"/>
        <end position="38"/>
    </location>
</feature>